<organism evidence="2">
    <name type="scientific">mine drainage metagenome</name>
    <dbReference type="NCBI Taxonomy" id="410659"/>
    <lineage>
        <taxon>unclassified sequences</taxon>
        <taxon>metagenomes</taxon>
        <taxon>ecological metagenomes</taxon>
    </lineage>
</organism>
<comment type="caution">
    <text evidence="2">The sequence shown here is derived from an EMBL/GenBank/DDBJ whole genome shotgun (WGS) entry which is preliminary data.</text>
</comment>
<name>E6QMC7_9ZZZZ</name>
<dbReference type="AlphaFoldDB" id="E6QMC7"/>
<protein>
    <submittedName>
        <fullName evidence="2">Uncharacterized protein</fullName>
    </submittedName>
</protein>
<gene>
    <name evidence="2" type="ORF">CARN6_1859</name>
</gene>
<dbReference type="EMBL" id="CABQ01000214">
    <property type="protein sequence ID" value="CBI08398.1"/>
    <property type="molecule type" value="Genomic_DNA"/>
</dbReference>
<evidence type="ECO:0000313" key="2">
    <source>
        <dbReference type="EMBL" id="CBI08398.1"/>
    </source>
</evidence>
<evidence type="ECO:0000256" key="1">
    <source>
        <dbReference type="SAM" id="MobiDB-lite"/>
    </source>
</evidence>
<accession>E6QMC7</accession>
<sequence>MSEDCPLIKFPVDNFLPVQGRGAMTDGGQPGLEASRAFAGTRRGAEQAGVGVCGTPAGRGSRRSERGG</sequence>
<reference evidence="2" key="1">
    <citation type="submission" date="2009-10" db="EMBL/GenBank/DDBJ databases">
        <title>Diversity of trophic interactions inside an arsenic-rich microbial ecosystem.</title>
        <authorList>
            <person name="Bertin P.N."/>
            <person name="Heinrich-Salmeron A."/>
            <person name="Pelletier E."/>
            <person name="Goulhen-Chollet F."/>
            <person name="Arsene-Ploetze F."/>
            <person name="Gallien S."/>
            <person name="Calteau A."/>
            <person name="Vallenet D."/>
            <person name="Casiot C."/>
            <person name="Chane-Woon-Ming B."/>
            <person name="Giloteaux L."/>
            <person name="Barakat M."/>
            <person name="Bonnefoy V."/>
            <person name="Bruneel O."/>
            <person name="Chandler M."/>
            <person name="Cleiss J."/>
            <person name="Duran R."/>
            <person name="Elbaz-Poulichet F."/>
            <person name="Fonknechten N."/>
            <person name="Lauga B."/>
            <person name="Mornico D."/>
            <person name="Ortet P."/>
            <person name="Schaeffer C."/>
            <person name="Siguier P."/>
            <person name="Alexander Thil Smith A."/>
            <person name="Van Dorsselaer A."/>
            <person name="Weissenbach J."/>
            <person name="Medigue C."/>
            <person name="Le Paslier D."/>
        </authorList>
    </citation>
    <scope>NUCLEOTIDE SEQUENCE</scope>
</reference>
<proteinExistence type="predicted"/>
<feature type="region of interest" description="Disordered" evidence="1">
    <location>
        <begin position="42"/>
        <end position="68"/>
    </location>
</feature>